<organism evidence="2 3">
    <name type="scientific">Tanacetum coccineum</name>
    <dbReference type="NCBI Taxonomy" id="301880"/>
    <lineage>
        <taxon>Eukaryota</taxon>
        <taxon>Viridiplantae</taxon>
        <taxon>Streptophyta</taxon>
        <taxon>Embryophyta</taxon>
        <taxon>Tracheophyta</taxon>
        <taxon>Spermatophyta</taxon>
        <taxon>Magnoliopsida</taxon>
        <taxon>eudicotyledons</taxon>
        <taxon>Gunneridae</taxon>
        <taxon>Pentapetalae</taxon>
        <taxon>asterids</taxon>
        <taxon>campanulids</taxon>
        <taxon>Asterales</taxon>
        <taxon>Asteraceae</taxon>
        <taxon>Asteroideae</taxon>
        <taxon>Anthemideae</taxon>
        <taxon>Anthemidinae</taxon>
        <taxon>Tanacetum</taxon>
    </lineage>
</organism>
<name>A0ABQ5CT61_9ASTR</name>
<reference evidence="2" key="2">
    <citation type="submission" date="2022-01" db="EMBL/GenBank/DDBJ databases">
        <authorList>
            <person name="Yamashiro T."/>
            <person name="Shiraishi A."/>
            <person name="Satake H."/>
            <person name="Nakayama K."/>
        </authorList>
    </citation>
    <scope>NUCLEOTIDE SEQUENCE</scope>
</reference>
<evidence type="ECO:0000313" key="2">
    <source>
        <dbReference type="EMBL" id="GJT30143.1"/>
    </source>
</evidence>
<feature type="compositionally biased region" description="Basic and acidic residues" evidence="1">
    <location>
        <begin position="1"/>
        <end position="14"/>
    </location>
</feature>
<feature type="region of interest" description="Disordered" evidence="1">
    <location>
        <begin position="274"/>
        <end position="334"/>
    </location>
</feature>
<sequence>MENKNPIRTLRDYSRPSPEGYRNTIELPDGNNVVPLQSDTIQLVQNGCSLHGLWFEDPNQHLKDFLKLVDSLDLDVANRERIWNDPRDVAKLVKEISLPQNVPSTSDRCLIELENQVQRLMEAHLAPNPPVQVNKIASSCKICNGPHDTQYCMENLEQAFFEYASSRSNEPWDLTQAQQDEVINKFNTLWKVVSEKFDNPPARDIAKDPTPRINAVYHAHHENGPPPNKGIKILSKLLSPKYQSQSSLGKQCRSSSSPKRVYFVNTITVIRKEDESREAGTNESDVAEDESRDIKRNDRDDRMYGETKEEEEGVEEESEESEEETEEEEEDDLEYFDTFHTIEELGYHEWLLKNPRPPWVSAKVIFDEKKL</sequence>
<reference evidence="2" key="1">
    <citation type="journal article" date="2022" name="Int. J. Mol. Sci.">
        <title>Draft Genome of Tanacetum Coccineum: Genomic Comparison of Closely Related Tanacetum-Family Plants.</title>
        <authorList>
            <person name="Yamashiro T."/>
            <person name="Shiraishi A."/>
            <person name="Nakayama K."/>
            <person name="Satake H."/>
        </authorList>
    </citation>
    <scope>NUCLEOTIDE SEQUENCE</scope>
</reference>
<feature type="region of interest" description="Disordered" evidence="1">
    <location>
        <begin position="1"/>
        <end position="21"/>
    </location>
</feature>
<gene>
    <name evidence="2" type="ORF">Tco_0910418</name>
</gene>
<dbReference type="Proteomes" id="UP001151760">
    <property type="component" value="Unassembled WGS sequence"/>
</dbReference>
<evidence type="ECO:0000313" key="3">
    <source>
        <dbReference type="Proteomes" id="UP001151760"/>
    </source>
</evidence>
<accession>A0ABQ5CT61</accession>
<evidence type="ECO:0000256" key="1">
    <source>
        <dbReference type="SAM" id="MobiDB-lite"/>
    </source>
</evidence>
<keyword evidence="3" id="KW-1185">Reference proteome</keyword>
<feature type="compositionally biased region" description="Acidic residues" evidence="1">
    <location>
        <begin position="308"/>
        <end position="334"/>
    </location>
</feature>
<feature type="compositionally biased region" description="Basic and acidic residues" evidence="1">
    <location>
        <begin position="292"/>
        <end position="307"/>
    </location>
</feature>
<proteinExistence type="predicted"/>
<dbReference type="EMBL" id="BQNB010014601">
    <property type="protein sequence ID" value="GJT30143.1"/>
    <property type="molecule type" value="Genomic_DNA"/>
</dbReference>
<protein>
    <recommendedName>
        <fullName evidence="4">MAK10-like protein</fullName>
    </recommendedName>
</protein>
<comment type="caution">
    <text evidence="2">The sequence shown here is derived from an EMBL/GenBank/DDBJ whole genome shotgun (WGS) entry which is preliminary data.</text>
</comment>
<evidence type="ECO:0008006" key="4">
    <source>
        <dbReference type="Google" id="ProtNLM"/>
    </source>
</evidence>